<evidence type="ECO:0000256" key="5">
    <source>
        <dbReference type="ARBA" id="ARBA00023136"/>
    </source>
</evidence>
<dbReference type="KEGG" id="ocn:CUC15_19680"/>
<dbReference type="GO" id="GO:0005886">
    <property type="term" value="C:plasma membrane"/>
    <property type="evidence" value="ECO:0007669"/>
    <property type="project" value="UniProtKB-SubCell"/>
</dbReference>
<evidence type="ECO:0000313" key="9">
    <source>
        <dbReference type="Proteomes" id="UP000253908"/>
    </source>
</evidence>
<evidence type="ECO:0000256" key="3">
    <source>
        <dbReference type="ARBA" id="ARBA00022692"/>
    </source>
</evidence>
<organism evidence="8 9">
    <name type="scientific">Oceanobacillus zhaokaii</name>
    <dbReference type="NCBI Taxonomy" id="2052660"/>
    <lineage>
        <taxon>Bacteria</taxon>
        <taxon>Bacillati</taxon>
        <taxon>Bacillota</taxon>
        <taxon>Bacilli</taxon>
        <taxon>Bacillales</taxon>
        <taxon>Bacillaceae</taxon>
        <taxon>Oceanobacillus</taxon>
    </lineage>
</organism>
<reference evidence="9" key="1">
    <citation type="submission" date="2017-11" db="EMBL/GenBank/DDBJ databases">
        <authorList>
            <person name="Zhu W."/>
        </authorList>
    </citation>
    <scope>NUCLEOTIDE SEQUENCE [LARGE SCALE GENOMIC DNA]</scope>
    <source>
        <strain evidence="9">160</strain>
    </source>
</reference>
<feature type="transmembrane region" description="Helical" evidence="6">
    <location>
        <begin position="277"/>
        <end position="299"/>
    </location>
</feature>
<dbReference type="CDD" id="cd17489">
    <property type="entry name" value="MFS_YfcJ_like"/>
    <property type="match status" value="1"/>
</dbReference>
<dbReference type="Proteomes" id="UP000253908">
    <property type="component" value="Chromosome"/>
</dbReference>
<dbReference type="InterPro" id="IPR005828">
    <property type="entry name" value="MFS_sugar_transport-like"/>
</dbReference>
<feature type="transmembrane region" description="Helical" evidence="6">
    <location>
        <begin position="345"/>
        <end position="365"/>
    </location>
</feature>
<feature type="transmembrane region" description="Helical" evidence="6">
    <location>
        <begin position="371"/>
        <end position="389"/>
    </location>
</feature>
<keyword evidence="9" id="KW-1185">Reference proteome</keyword>
<dbReference type="InterPro" id="IPR052714">
    <property type="entry name" value="MFS_Exporter"/>
</dbReference>
<gene>
    <name evidence="8" type="ORF">CUC15_19680</name>
</gene>
<feature type="domain" description="Major facilitator superfamily (MFS) profile" evidence="7">
    <location>
        <begin position="15"/>
        <end position="393"/>
    </location>
</feature>
<feature type="transmembrane region" description="Helical" evidence="6">
    <location>
        <begin position="305"/>
        <end position="324"/>
    </location>
</feature>
<feature type="transmembrane region" description="Helical" evidence="6">
    <location>
        <begin position="169"/>
        <end position="188"/>
    </location>
</feature>
<dbReference type="InterPro" id="IPR011701">
    <property type="entry name" value="MFS"/>
</dbReference>
<dbReference type="PANTHER" id="PTHR23531">
    <property type="entry name" value="QUINOLENE RESISTANCE PROTEIN NORA"/>
    <property type="match status" value="1"/>
</dbReference>
<evidence type="ECO:0000256" key="1">
    <source>
        <dbReference type="ARBA" id="ARBA00004651"/>
    </source>
</evidence>
<dbReference type="InterPro" id="IPR020846">
    <property type="entry name" value="MFS_dom"/>
</dbReference>
<keyword evidence="4 6" id="KW-1133">Transmembrane helix</keyword>
<comment type="subcellular location">
    <subcellularLocation>
        <location evidence="1">Cell membrane</location>
        <topology evidence="1">Multi-pass membrane protein</topology>
    </subcellularLocation>
</comment>
<accession>A0A345PLX7</accession>
<proteinExistence type="predicted"/>
<evidence type="ECO:0000256" key="2">
    <source>
        <dbReference type="ARBA" id="ARBA00022448"/>
    </source>
</evidence>
<keyword evidence="3 6" id="KW-0812">Transmembrane</keyword>
<dbReference type="Gene3D" id="1.20.1250.20">
    <property type="entry name" value="MFS general substrate transporter like domains"/>
    <property type="match status" value="2"/>
</dbReference>
<protein>
    <submittedName>
        <fullName evidence="8">Arabinose ABC transporter permease</fullName>
    </submittedName>
</protein>
<dbReference type="AlphaFoldDB" id="A0A345PLX7"/>
<feature type="transmembrane region" description="Helical" evidence="6">
    <location>
        <begin position="114"/>
        <end position="131"/>
    </location>
</feature>
<feature type="transmembrane region" description="Helical" evidence="6">
    <location>
        <begin position="218"/>
        <end position="246"/>
    </location>
</feature>
<evidence type="ECO:0000256" key="6">
    <source>
        <dbReference type="SAM" id="Phobius"/>
    </source>
</evidence>
<evidence type="ECO:0000259" key="7">
    <source>
        <dbReference type="PROSITE" id="PS50850"/>
    </source>
</evidence>
<feature type="transmembrane region" description="Helical" evidence="6">
    <location>
        <begin position="143"/>
        <end position="163"/>
    </location>
</feature>
<dbReference type="GO" id="GO:0022857">
    <property type="term" value="F:transmembrane transporter activity"/>
    <property type="evidence" value="ECO:0007669"/>
    <property type="project" value="InterPro"/>
</dbReference>
<evidence type="ECO:0000313" key="8">
    <source>
        <dbReference type="EMBL" id="AXI11007.1"/>
    </source>
</evidence>
<dbReference type="EMBL" id="CP024848">
    <property type="protein sequence ID" value="AXI11007.1"/>
    <property type="molecule type" value="Genomic_DNA"/>
</dbReference>
<keyword evidence="5 6" id="KW-0472">Membrane</keyword>
<evidence type="ECO:0000256" key="4">
    <source>
        <dbReference type="ARBA" id="ARBA00022989"/>
    </source>
</evidence>
<dbReference type="OrthoDB" id="9814001at2"/>
<keyword evidence="2" id="KW-0813">Transport</keyword>
<dbReference type="PROSITE" id="PS50850">
    <property type="entry name" value="MFS"/>
    <property type="match status" value="1"/>
</dbReference>
<sequence length="408" mass="44550">MQRKKNTSEKLWTKYFILTFIYSLFTSISNNMLLTGLPLYAIHLGGNNSISGLLFGLFMLFAIFSRPLFGKLIDEKSRRMVLITGGVISAILSLSYVFALSIGLLLLLRAFHGFGFGATTNSSGTVVSDIVPKSRLAEGIGYFGLANTLATAVGPALSLFIIMNYNYNLLFIVSSILGFIALFCSFFINYERKNNESEHELSNPKVKRKLSEIMYEKTALPTGLVTIFIYVAMGATLTFIPIYALSLGIEDIGLYFTVYSFALLFTRIAGGKLADKYGYSLVIIPGMIMIVLSFVVLAYATSLSAFIISAILYGLGLGSVDPTLNAVMIRLCPPDRRGVGNSTFFTAKDLGGGLGAVIFGFVSLSQGFRSVYLYCALSIILAMIAYHFILRRQISSMEKVVGGIKQSA</sequence>
<dbReference type="Pfam" id="PF07690">
    <property type="entry name" value="MFS_1"/>
    <property type="match status" value="1"/>
</dbReference>
<dbReference type="SUPFAM" id="SSF103473">
    <property type="entry name" value="MFS general substrate transporter"/>
    <property type="match status" value="1"/>
</dbReference>
<dbReference type="InterPro" id="IPR036259">
    <property type="entry name" value="MFS_trans_sf"/>
</dbReference>
<dbReference type="RefSeq" id="WP_114918291.1">
    <property type="nucleotide sequence ID" value="NZ_CP024848.1"/>
</dbReference>
<feature type="transmembrane region" description="Helical" evidence="6">
    <location>
        <begin position="252"/>
        <end position="270"/>
    </location>
</feature>
<feature type="transmembrane region" description="Helical" evidence="6">
    <location>
        <begin position="81"/>
        <end position="108"/>
    </location>
</feature>
<feature type="transmembrane region" description="Helical" evidence="6">
    <location>
        <begin position="49"/>
        <end position="69"/>
    </location>
</feature>
<dbReference type="PANTHER" id="PTHR23531:SF1">
    <property type="entry name" value="QUINOLENE RESISTANCE PROTEIN NORA"/>
    <property type="match status" value="1"/>
</dbReference>
<dbReference type="Pfam" id="PF00083">
    <property type="entry name" value="Sugar_tr"/>
    <property type="match status" value="1"/>
</dbReference>
<name>A0A345PLX7_9BACI</name>